<reference evidence="2" key="1">
    <citation type="submission" date="2015-11" db="EMBL/GenBank/DDBJ databases">
        <title>De novo transcriptome assembly of four potential Pierce s Disease insect vectors from Arizona vineyards.</title>
        <authorList>
            <person name="Tassone E.E."/>
        </authorList>
    </citation>
    <scope>NUCLEOTIDE SEQUENCE</scope>
</reference>
<dbReference type="AlphaFoldDB" id="A0A1B6HJD1"/>
<evidence type="ECO:0000256" key="1">
    <source>
        <dbReference type="SAM" id="MobiDB-lite"/>
    </source>
</evidence>
<accession>A0A1B6HJD1</accession>
<protein>
    <submittedName>
        <fullName evidence="2">Uncharacterized protein</fullName>
    </submittedName>
</protein>
<proteinExistence type="predicted"/>
<gene>
    <name evidence="2" type="ORF">g.31094</name>
</gene>
<sequence>MVRDNEWRRLRSKNIVNEKKRMKKRRRLAPGEAEKADPNPSGKRTFRQFFDGIASAVDPNCASGPGRYSYCSPNRRNVRHLQGGNIGTQESFWSPRTILKGASQRRNWEDTFSMKDSEMLP</sequence>
<feature type="region of interest" description="Disordered" evidence="1">
    <location>
        <begin position="15"/>
        <end position="44"/>
    </location>
</feature>
<organism evidence="2">
    <name type="scientific">Homalodisca liturata</name>
    <dbReference type="NCBI Taxonomy" id="320908"/>
    <lineage>
        <taxon>Eukaryota</taxon>
        <taxon>Metazoa</taxon>
        <taxon>Ecdysozoa</taxon>
        <taxon>Arthropoda</taxon>
        <taxon>Hexapoda</taxon>
        <taxon>Insecta</taxon>
        <taxon>Pterygota</taxon>
        <taxon>Neoptera</taxon>
        <taxon>Paraneoptera</taxon>
        <taxon>Hemiptera</taxon>
        <taxon>Auchenorrhyncha</taxon>
        <taxon>Membracoidea</taxon>
        <taxon>Cicadellidae</taxon>
        <taxon>Cicadellinae</taxon>
        <taxon>Proconiini</taxon>
        <taxon>Homalodisca</taxon>
    </lineage>
</organism>
<evidence type="ECO:0000313" key="2">
    <source>
        <dbReference type="EMBL" id="JAS74768.1"/>
    </source>
</evidence>
<dbReference type="EMBL" id="GECU01032938">
    <property type="protein sequence ID" value="JAS74768.1"/>
    <property type="molecule type" value="Transcribed_RNA"/>
</dbReference>
<name>A0A1B6HJD1_9HEMI</name>